<dbReference type="AlphaFoldDB" id="C5M6G1"/>
<feature type="region of interest" description="Disordered" evidence="1">
    <location>
        <begin position="1"/>
        <end position="62"/>
    </location>
</feature>
<feature type="region of interest" description="Disordered" evidence="1">
    <location>
        <begin position="249"/>
        <end position="276"/>
    </location>
</feature>
<dbReference type="STRING" id="294747.C5M6G1"/>
<dbReference type="HOGENOM" id="CLU_030189_0_0_1"/>
<dbReference type="OrthoDB" id="4093693at2759"/>
<feature type="compositionally biased region" description="Polar residues" evidence="1">
    <location>
        <begin position="47"/>
        <end position="56"/>
    </location>
</feature>
<evidence type="ECO:0000256" key="1">
    <source>
        <dbReference type="SAM" id="MobiDB-lite"/>
    </source>
</evidence>
<dbReference type="eggNOG" id="ENOG502ST6B">
    <property type="taxonomic scope" value="Eukaryota"/>
</dbReference>
<feature type="compositionally biased region" description="Polar residues" evidence="1">
    <location>
        <begin position="343"/>
        <end position="352"/>
    </location>
</feature>
<dbReference type="Proteomes" id="UP000002037">
    <property type="component" value="Unassembled WGS sequence"/>
</dbReference>
<feature type="compositionally biased region" description="Polar residues" evidence="1">
    <location>
        <begin position="438"/>
        <end position="449"/>
    </location>
</feature>
<feature type="compositionally biased region" description="Basic and acidic residues" evidence="1">
    <location>
        <begin position="427"/>
        <end position="437"/>
    </location>
</feature>
<feature type="compositionally biased region" description="Low complexity" evidence="1">
    <location>
        <begin position="353"/>
        <end position="380"/>
    </location>
</feature>
<accession>C5M6G1</accession>
<reference evidence="2 3" key="1">
    <citation type="journal article" date="2009" name="Nature">
        <title>Evolution of pathogenicity and sexual reproduction in eight Candida genomes.</title>
        <authorList>
            <person name="Butler G."/>
            <person name="Rasmussen M.D."/>
            <person name="Lin M.F."/>
            <person name="Santos M.A."/>
            <person name="Sakthikumar S."/>
            <person name="Munro C.A."/>
            <person name="Rheinbay E."/>
            <person name="Grabherr M."/>
            <person name="Forche A."/>
            <person name="Reedy J.L."/>
            <person name="Agrafioti I."/>
            <person name="Arnaud M.B."/>
            <person name="Bates S."/>
            <person name="Brown A.J."/>
            <person name="Brunke S."/>
            <person name="Costanzo M.C."/>
            <person name="Fitzpatrick D.A."/>
            <person name="de Groot P.W."/>
            <person name="Harris D."/>
            <person name="Hoyer L.L."/>
            <person name="Hube B."/>
            <person name="Klis F.M."/>
            <person name="Kodira C."/>
            <person name="Lennard N."/>
            <person name="Logue M.E."/>
            <person name="Martin R."/>
            <person name="Neiman A.M."/>
            <person name="Nikolaou E."/>
            <person name="Quail M.A."/>
            <person name="Quinn J."/>
            <person name="Santos M.C."/>
            <person name="Schmitzberger F.F."/>
            <person name="Sherlock G."/>
            <person name="Shah P."/>
            <person name="Silverstein K.A."/>
            <person name="Skrzypek M.S."/>
            <person name="Soll D."/>
            <person name="Staggs R."/>
            <person name="Stansfield I."/>
            <person name="Stumpf M.P."/>
            <person name="Sudbery P.E."/>
            <person name="Srikantha T."/>
            <person name="Zeng Q."/>
            <person name="Berman J."/>
            <person name="Berriman M."/>
            <person name="Heitman J."/>
            <person name="Gow N.A."/>
            <person name="Lorenz M.C."/>
            <person name="Birren B.W."/>
            <person name="Kellis M."/>
            <person name="Cuomo C.A."/>
        </authorList>
    </citation>
    <scope>NUCLEOTIDE SEQUENCE [LARGE SCALE GENOMIC DNA]</scope>
    <source>
        <strain evidence="3">ATCC MYA-3404 / T1</strain>
    </source>
</reference>
<feature type="region of interest" description="Disordered" evidence="1">
    <location>
        <begin position="305"/>
        <end position="450"/>
    </location>
</feature>
<feature type="compositionally biased region" description="Basic residues" evidence="1">
    <location>
        <begin position="1"/>
        <end position="13"/>
    </location>
</feature>
<dbReference type="VEuPathDB" id="FungiDB:CTRG_01442"/>
<sequence length="508" mass="56697">MAHPGRPRGRMNKKTLQAQAASQAEQLARVQQQQAQQQAQRAAQAQMGNNPNSQQSIKEETGVQLHDEADLISFRNDALLRYITNHEYIENVMSKLIHSSKIIPPSLYPLIPKINEYENLKPEDVYFGDLEAMKYVEKKLAERSDNMKGESDPSYVKYLFNDEKYQYQRASMAKLSELQNDLHDKDSLNKLESELDNMLNEYKTKFNQEYNKKPAVSKYSITIDKISSQIEVTSAPADYNPKSISSFINMNNNSTRESSDNMNSDNNGSGNFNNEGLNGFQFNGNIDTSKFNGFSGIPMNQFDNNFGLSMNDSNDNSTNNENNVDTNSSVPPQDTGSGEDVNMSGSNSTSQINTNASNNDLNSSTSNTNNSDNESNTNISAEQDDGEDQVMEDVGSKDDKDGQDQEHQQKPQEISNETNNDNISSKNIEENNEHDANSNDSNQANTNDLDMNDFFNDKGDGDMNHSGMVDDDIGDLYNFETGGEDDNGLIGGSEFESDFLSHIDHGME</sequence>
<proteinExistence type="predicted"/>
<name>C5M6G1_CANTT</name>
<feature type="compositionally biased region" description="Acidic residues" evidence="1">
    <location>
        <begin position="382"/>
        <end position="391"/>
    </location>
</feature>
<evidence type="ECO:0000313" key="2">
    <source>
        <dbReference type="EMBL" id="EER34581.1"/>
    </source>
</evidence>
<protein>
    <submittedName>
        <fullName evidence="2">Uncharacterized protein</fullName>
    </submittedName>
</protein>
<feature type="compositionally biased region" description="Low complexity" evidence="1">
    <location>
        <begin position="311"/>
        <end position="330"/>
    </location>
</feature>
<organism evidence="2 3">
    <name type="scientific">Candida tropicalis (strain ATCC MYA-3404 / T1)</name>
    <name type="common">Yeast</name>
    <dbReference type="NCBI Taxonomy" id="294747"/>
    <lineage>
        <taxon>Eukaryota</taxon>
        <taxon>Fungi</taxon>
        <taxon>Dikarya</taxon>
        <taxon>Ascomycota</taxon>
        <taxon>Saccharomycotina</taxon>
        <taxon>Pichiomycetes</taxon>
        <taxon>Debaryomycetaceae</taxon>
        <taxon>Candida/Lodderomyces clade</taxon>
        <taxon>Candida</taxon>
    </lineage>
</organism>
<dbReference type="EMBL" id="GG692396">
    <property type="protein sequence ID" value="EER34581.1"/>
    <property type="molecule type" value="Genomic_DNA"/>
</dbReference>
<keyword evidence="3" id="KW-1185">Reference proteome</keyword>
<feature type="compositionally biased region" description="Basic and acidic residues" evidence="1">
    <location>
        <begin position="394"/>
        <end position="410"/>
    </location>
</feature>
<gene>
    <name evidence="2" type="ORF">CTRG_01442</name>
</gene>
<evidence type="ECO:0000313" key="3">
    <source>
        <dbReference type="Proteomes" id="UP000002037"/>
    </source>
</evidence>
<feature type="compositionally biased region" description="Low complexity" evidence="1">
    <location>
        <begin position="16"/>
        <end position="46"/>
    </location>
</feature>
<dbReference type="KEGG" id="ctp:CTRG_01442"/>
<dbReference type="RefSeq" id="XP_002547136.1">
    <property type="nucleotide sequence ID" value="XM_002547090.1"/>
</dbReference>
<dbReference type="GeneID" id="8301330"/>